<accession>A0A7J5BN87</accession>
<feature type="region of interest" description="Disordered" evidence="1">
    <location>
        <begin position="1"/>
        <end position="25"/>
    </location>
</feature>
<name>A0A7J5BN87_9MICO</name>
<dbReference type="Proteomes" id="UP000467240">
    <property type="component" value="Unassembled WGS sequence"/>
</dbReference>
<organism evidence="3 4">
    <name type="scientific">Pseudoclavibacter chungangensis</name>
    <dbReference type="NCBI Taxonomy" id="587635"/>
    <lineage>
        <taxon>Bacteria</taxon>
        <taxon>Bacillati</taxon>
        <taxon>Actinomycetota</taxon>
        <taxon>Actinomycetes</taxon>
        <taxon>Micrococcales</taxon>
        <taxon>Microbacteriaceae</taxon>
        <taxon>Pseudoclavibacter</taxon>
    </lineage>
</organism>
<dbReference type="AlphaFoldDB" id="A0A7J5BN87"/>
<dbReference type="RefSeq" id="WP_158041777.1">
    <property type="nucleotide sequence ID" value="NZ_JACCFV010000001.1"/>
</dbReference>
<comment type="caution">
    <text evidence="3">The sequence shown here is derived from an EMBL/GenBank/DDBJ whole genome shotgun (WGS) entry which is preliminary data.</text>
</comment>
<keyword evidence="2" id="KW-1133">Transmembrane helix</keyword>
<sequence>MTHDPYADPNRQFAPTPPSAASMQPAGSAASLQPLALPPGNGQTVMVGDIAFTPNGISSPQGRIPLAGAEVFVTNMTRSVSRTPTWAIVVAIIGAWFLLLSLLLLLVKETRVEGGYEIRVTSPNGQQLWCNVPVSSATAGWIWNDLQQRAVAARNLVATAR</sequence>
<keyword evidence="4" id="KW-1185">Reference proteome</keyword>
<evidence type="ECO:0000313" key="3">
    <source>
        <dbReference type="EMBL" id="KAB1653429.1"/>
    </source>
</evidence>
<proteinExistence type="predicted"/>
<keyword evidence="2" id="KW-0472">Membrane</keyword>
<keyword evidence="2" id="KW-0812">Transmembrane</keyword>
<dbReference type="EMBL" id="WBJZ01000023">
    <property type="protein sequence ID" value="KAB1653429.1"/>
    <property type="molecule type" value="Genomic_DNA"/>
</dbReference>
<gene>
    <name evidence="3" type="ORF">F8O01_15275</name>
</gene>
<evidence type="ECO:0000256" key="1">
    <source>
        <dbReference type="SAM" id="MobiDB-lite"/>
    </source>
</evidence>
<evidence type="ECO:0000256" key="2">
    <source>
        <dbReference type="SAM" id="Phobius"/>
    </source>
</evidence>
<reference evidence="3 4" key="1">
    <citation type="submission" date="2019-09" db="EMBL/GenBank/DDBJ databases">
        <title>Phylogeny of genus Pseudoclavibacter and closely related genus.</title>
        <authorList>
            <person name="Li Y."/>
        </authorList>
    </citation>
    <scope>NUCLEOTIDE SEQUENCE [LARGE SCALE GENOMIC DNA]</scope>
    <source>
        <strain evidence="3 4">DSM 23821</strain>
    </source>
</reference>
<protein>
    <submittedName>
        <fullName evidence="3">Uncharacterized protein</fullName>
    </submittedName>
</protein>
<evidence type="ECO:0000313" key="4">
    <source>
        <dbReference type="Proteomes" id="UP000467240"/>
    </source>
</evidence>
<dbReference type="OrthoDB" id="5111891at2"/>
<feature type="transmembrane region" description="Helical" evidence="2">
    <location>
        <begin position="86"/>
        <end position="107"/>
    </location>
</feature>